<dbReference type="GO" id="GO:0009425">
    <property type="term" value="C:bacterial-type flagellum basal body"/>
    <property type="evidence" value="ECO:0007669"/>
    <property type="project" value="UniProtKB-SubCell"/>
</dbReference>
<dbReference type="PRINTS" id="PR00955">
    <property type="entry name" value="FLGMOTORFLIM"/>
</dbReference>
<keyword evidence="12" id="KW-0282">Flagellum</keyword>
<feature type="domain" description="Flagellar motor switch protein FliN-like C-terminal" evidence="11">
    <location>
        <begin position="254"/>
        <end position="324"/>
    </location>
</feature>
<gene>
    <name evidence="12" type="ORF">SAMN02745941_01719</name>
</gene>
<dbReference type="RefSeq" id="WP_073018605.1">
    <property type="nucleotide sequence ID" value="NZ_FQXU01000005.1"/>
</dbReference>
<dbReference type="GO" id="GO:0050918">
    <property type="term" value="P:positive chemotaxis"/>
    <property type="evidence" value="ECO:0007669"/>
    <property type="project" value="TreeGrafter"/>
</dbReference>
<keyword evidence="12" id="KW-0969">Cilium</keyword>
<dbReference type="GO" id="GO:0071978">
    <property type="term" value="P:bacterial-type flagellum-dependent swarming motility"/>
    <property type="evidence" value="ECO:0007669"/>
    <property type="project" value="TreeGrafter"/>
</dbReference>
<reference evidence="12 13" key="1">
    <citation type="submission" date="2016-11" db="EMBL/GenBank/DDBJ databases">
        <authorList>
            <person name="Jaros S."/>
            <person name="Januszkiewicz K."/>
            <person name="Wedrychowicz H."/>
        </authorList>
    </citation>
    <scope>NUCLEOTIDE SEQUENCE [LARGE SCALE GENOMIC DNA]</scope>
    <source>
        <strain evidence="12 13">DSM 6191</strain>
    </source>
</reference>
<dbReference type="InterPro" id="IPR001689">
    <property type="entry name" value="Flag_FliM"/>
</dbReference>
<evidence type="ECO:0000259" key="11">
    <source>
        <dbReference type="Pfam" id="PF01052"/>
    </source>
</evidence>
<evidence type="ECO:0000256" key="9">
    <source>
        <dbReference type="ARBA" id="ARBA00023143"/>
    </source>
</evidence>
<proteinExistence type="inferred from homology"/>
<dbReference type="Pfam" id="PF01052">
    <property type="entry name" value="FliMN_C"/>
    <property type="match status" value="1"/>
</dbReference>
<dbReference type="InterPro" id="IPR036429">
    <property type="entry name" value="SpoA-like_sf"/>
</dbReference>
<keyword evidence="7" id="KW-0283">Flagellar rotation</keyword>
<evidence type="ECO:0000256" key="1">
    <source>
        <dbReference type="ARBA" id="ARBA00004117"/>
    </source>
</evidence>
<protein>
    <recommendedName>
        <fullName evidence="4 10">Flagellar motor switch protein FliM</fullName>
    </recommendedName>
</protein>
<dbReference type="EMBL" id="FQXU01000005">
    <property type="protein sequence ID" value="SHI04741.1"/>
    <property type="molecule type" value="Genomic_DNA"/>
</dbReference>
<dbReference type="Proteomes" id="UP000184241">
    <property type="component" value="Unassembled WGS sequence"/>
</dbReference>
<evidence type="ECO:0000256" key="3">
    <source>
        <dbReference type="ARBA" id="ARBA00011049"/>
    </source>
</evidence>
<evidence type="ECO:0000313" key="13">
    <source>
        <dbReference type="Proteomes" id="UP000184241"/>
    </source>
</evidence>
<keyword evidence="9" id="KW-0975">Bacterial flagellum</keyword>
<keyword evidence="5" id="KW-1003">Cell membrane</keyword>
<sequence>MAEVLSQSEIDALLSALSTGELEPEELQRDEEKQKVKLYDFKSPQKFSKEHIRTLELIHENYSRIIANYLGAQLRRNVKVTLETVEQVPYEEFIHSISNPTLLTIFTLPPLSGNILFETNPQFVYQVIDILLGGNGERKYYSTKEFSDIDKNIIKQVNTGLISNLKLAWEDILEVEPKVEGLETNPALNQTLAPAEPVALISFSVELGKNSSFINLCIPYMSLEKISDKLVVQYWFKNESEEDSDDTQEKIKERLNIVDVEVSAELGKTHLNIDDFLRLVKGDIIKLDNRFTEPVKVFVENEASYYAKPGIVGKNIGVSILDILDKDVEDDE</sequence>
<name>A0A1M5XY30_9CLOT</name>
<dbReference type="NCBIfam" id="TIGR01397">
    <property type="entry name" value="fliM_switch"/>
    <property type="match status" value="1"/>
</dbReference>
<evidence type="ECO:0000313" key="12">
    <source>
        <dbReference type="EMBL" id="SHI04741.1"/>
    </source>
</evidence>
<dbReference type="InterPro" id="IPR028976">
    <property type="entry name" value="CheC-like_sf"/>
</dbReference>
<comment type="subcellular location">
    <subcellularLocation>
        <location evidence="1">Bacterial flagellum basal body</location>
    </subcellularLocation>
    <subcellularLocation>
        <location evidence="2">Cell membrane</location>
        <topology evidence="2">Peripheral membrane protein</topology>
    </subcellularLocation>
</comment>
<dbReference type="Pfam" id="PF02154">
    <property type="entry name" value="FliM"/>
    <property type="match status" value="1"/>
</dbReference>
<evidence type="ECO:0000256" key="10">
    <source>
        <dbReference type="NCBIfam" id="TIGR01397"/>
    </source>
</evidence>
<dbReference type="PANTHER" id="PTHR30034">
    <property type="entry name" value="FLAGELLAR MOTOR SWITCH PROTEIN FLIM"/>
    <property type="match status" value="1"/>
</dbReference>
<accession>A0A1M5XY30</accession>
<dbReference type="PANTHER" id="PTHR30034:SF6">
    <property type="entry name" value="YOP PROTEINS TRANSLOCATION PROTEIN Q"/>
    <property type="match status" value="1"/>
</dbReference>
<keyword evidence="12" id="KW-0966">Cell projection</keyword>
<keyword evidence="6" id="KW-0145">Chemotaxis</keyword>
<evidence type="ECO:0000256" key="2">
    <source>
        <dbReference type="ARBA" id="ARBA00004202"/>
    </source>
</evidence>
<dbReference type="GO" id="GO:0005886">
    <property type="term" value="C:plasma membrane"/>
    <property type="evidence" value="ECO:0007669"/>
    <property type="project" value="UniProtKB-SubCell"/>
</dbReference>
<evidence type="ECO:0000256" key="8">
    <source>
        <dbReference type="ARBA" id="ARBA00023136"/>
    </source>
</evidence>
<dbReference type="InterPro" id="IPR001543">
    <property type="entry name" value="FliN-like_C"/>
</dbReference>
<keyword evidence="8" id="KW-0472">Membrane</keyword>
<organism evidence="12 13">
    <name type="scientific">Clostridium intestinale DSM 6191</name>
    <dbReference type="NCBI Taxonomy" id="1121320"/>
    <lineage>
        <taxon>Bacteria</taxon>
        <taxon>Bacillati</taxon>
        <taxon>Bacillota</taxon>
        <taxon>Clostridia</taxon>
        <taxon>Eubacteriales</taxon>
        <taxon>Clostridiaceae</taxon>
        <taxon>Clostridium</taxon>
    </lineage>
</organism>
<dbReference type="PIRSF" id="PIRSF002888">
    <property type="entry name" value="FliM"/>
    <property type="match status" value="1"/>
</dbReference>
<dbReference type="GO" id="GO:0003774">
    <property type="term" value="F:cytoskeletal motor activity"/>
    <property type="evidence" value="ECO:0007669"/>
    <property type="project" value="InterPro"/>
</dbReference>
<evidence type="ECO:0000256" key="6">
    <source>
        <dbReference type="ARBA" id="ARBA00022500"/>
    </source>
</evidence>
<dbReference type="Gene3D" id="3.40.1550.10">
    <property type="entry name" value="CheC-like"/>
    <property type="match status" value="1"/>
</dbReference>
<dbReference type="SUPFAM" id="SSF101801">
    <property type="entry name" value="Surface presentation of antigens (SPOA)"/>
    <property type="match status" value="1"/>
</dbReference>
<comment type="similarity">
    <text evidence="3">Belongs to the FliM family.</text>
</comment>
<evidence type="ECO:0000256" key="7">
    <source>
        <dbReference type="ARBA" id="ARBA00022779"/>
    </source>
</evidence>
<dbReference type="CDD" id="cd17908">
    <property type="entry name" value="FliM"/>
    <property type="match status" value="1"/>
</dbReference>
<evidence type="ECO:0000256" key="5">
    <source>
        <dbReference type="ARBA" id="ARBA00022475"/>
    </source>
</evidence>
<dbReference type="SUPFAM" id="SSF103039">
    <property type="entry name" value="CheC-like"/>
    <property type="match status" value="1"/>
</dbReference>
<evidence type="ECO:0000256" key="4">
    <source>
        <dbReference type="ARBA" id="ARBA00021898"/>
    </source>
</evidence>
<dbReference type="AlphaFoldDB" id="A0A1M5XY30"/>
<dbReference type="Gene3D" id="2.30.330.10">
    <property type="entry name" value="SpoA-like"/>
    <property type="match status" value="1"/>
</dbReference>